<accession>A0A5J9TFP5</accession>
<dbReference type="EMBL" id="RWGY01000039">
    <property type="protein sequence ID" value="TVU10104.1"/>
    <property type="molecule type" value="Genomic_DNA"/>
</dbReference>
<organism evidence="1 2">
    <name type="scientific">Eragrostis curvula</name>
    <name type="common">weeping love grass</name>
    <dbReference type="NCBI Taxonomy" id="38414"/>
    <lineage>
        <taxon>Eukaryota</taxon>
        <taxon>Viridiplantae</taxon>
        <taxon>Streptophyta</taxon>
        <taxon>Embryophyta</taxon>
        <taxon>Tracheophyta</taxon>
        <taxon>Spermatophyta</taxon>
        <taxon>Magnoliopsida</taxon>
        <taxon>Liliopsida</taxon>
        <taxon>Poales</taxon>
        <taxon>Poaceae</taxon>
        <taxon>PACMAD clade</taxon>
        <taxon>Chloridoideae</taxon>
        <taxon>Eragrostideae</taxon>
        <taxon>Eragrostidinae</taxon>
        <taxon>Eragrostis</taxon>
    </lineage>
</organism>
<evidence type="ECO:0000313" key="2">
    <source>
        <dbReference type="Proteomes" id="UP000324897"/>
    </source>
</evidence>
<name>A0A5J9TFP5_9POAL</name>
<evidence type="ECO:0000313" key="1">
    <source>
        <dbReference type="EMBL" id="TVU10104.1"/>
    </source>
</evidence>
<dbReference type="Gramene" id="TVU10104">
    <property type="protein sequence ID" value="TVU10104"/>
    <property type="gene ID" value="EJB05_43612"/>
</dbReference>
<feature type="non-terminal residue" evidence="1">
    <location>
        <position position="1"/>
    </location>
</feature>
<dbReference type="AlphaFoldDB" id="A0A5J9TFP5"/>
<proteinExistence type="predicted"/>
<sequence>MGLAPEKGLIHNYTMISDAVPSTTSWANEMFDKEDEPSSQSVILNARHRAAPKLGPTGPVRFAHTPAPHGLNRAAHFDGPVGGSSSGSPACRTAMGLARRTGERACSLRAEEVWVSVGDNGSAQANCNGGKLKSVFYLQLDDHCSLTSCKQLVTPRTAVSLNRLSNCLDLRTTLPVPDKRMFPTQYVTYNIWERHMDVPDQP</sequence>
<gene>
    <name evidence="1" type="ORF">EJB05_43612</name>
</gene>
<reference evidence="1 2" key="1">
    <citation type="journal article" date="2019" name="Sci. Rep.">
        <title>A high-quality genome of Eragrostis curvula grass provides insights into Poaceae evolution and supports new strategies to enhance forage quality.</title>
        <authorList>
            <person name="Carballo J."/>
            <person name="Santos B.A.C.M."/>
            <person name="Zappacosta D."/>
            <person name="Garbus I."/>
            <person name="Selva J.P."/>
            <person name="Gallo C.A."/>
            <person name="Diaz A."/>
            <person name="Albertini E."/>
            <person name="Caccamo M."/>
            <person name="Echenique V."/>
        </authorList>
    </citation>
    <scope>NUCLEOTIDE SEQUENCE [LARGE SCALE GENOMIC DNA]</scope>
    <source>
        <strain evidence="2">cv. Victoria</strain>
        <tissue evidence="1">Leaf</tissue>
    </source>
</reference>
<dbReference type="Proteomes" id="UP000324897">
    <property type="component" value="Chromosome 3"/>
</dbReference>
<protein>
    <submittedName>
        <fullName evidence="1">Uncharacterized protein</fullName>
    </submittedName>
</protein>
<comment type="caution">
    <text evidence="1">The sequence shown here is derived from an EMBL/GenBank/DDBJ whole genome shotgun (WGS) entry which is preliminary data.</text>
</comment>
<keyword evidence="2" id="KW-1185">Reference proteome</keyword>